<feature type="transmembrane region" description="Helical" evidence="8">
    <location>
        <begin position="382"/>
        <end position="402"/>
    </location>
</feature>
<gene>
    <name evidence="11" type="primary">lolC</name>
    <name evidence="11" type="ORF">IMCC3135_24750</name>
</gene>
<evidence type="ECO:0000259" key="10">
    <source>
        <dbReference type="Pfam" id="PF12704"/>
    </source>
</evidence>
<keyword evidence="11" id="KW-0449">Lipoprotein</keyword>
<dbReference type="InterPro" id="IPR025857">
    <property type="entry name" value="MacB_PCD"/>
</dbReference>
<keyword evidence="4" id="KW-1003">Cell membrane</keyword>
<evidence type="ECO:0000313" key="12">
    <source>
        <dbReference type="Proteomes" id="UP000250079"/>
    </source>
</evidence>
<evidence type="ECO:0000256" key="5">
    <source>
        <dbReference type="ARBA" id="ARBA00022692"/>
    </source>
</evidence>
<dbReference type="Pfam" id="PF02687">
    <property type="entry name" value="FtsX"/>
    <property type="match status" value="1"/>
</dbReference>
<feature type="transmembrane region" description="Helical" evidence="8">
    <location>
        <begin position="318"/>
        <end position="345"/>
    </location>
</feature>
<comment type="subcellular location">
    <subcellularLocation>
        <location evidence="1">Cell membrane</location>
        <topology evidence="1">Multi-pass membrane protein</topology>
    </subcellularLocation>
</comment>
<evidence type="ECO:0000256" key="1">
    <source>
        <dbReference type="ARBA" id="ARBA00004651"/>
    </source>
</evidence>
<dbReference type="AlphaFoldDB" id="A0A2Z2P5A3"/>
<feature type="transmembrane region" description="Helical" evidence="8">
    <location>
        <begin position="22"/>
        <end position="48"/>
    </location>
</feature>
<comment type="similarity">
    <text evidence="2">Belongs to the ABC-4 integral membrane protein family. LolC/E subfamily.</text>
</comment>
<dbReference type="KEGG" id="gai:IMCC3135_24750"/>
<dbReference type="EMBL" id="CP018632">
    <property type="protein sequence ID" value="ASJ75014.1"/>
    <property type="molecule type" value="Genomic_DNA"/>
</dbReference>
<dbReference type="InterPro" id="IPR051447">
    <property type="entry name" value="Lipoprotein-release_system"/>
</dbReference>
<evidence type="ECO:0000313" key="11">
    <source>
        <dbReference type="EMBL" id="ASJ75014.1"/>
    </source>
</evidence>
<dbReference type="PANTHER" id="PTHR30489:SF0">
    <property type="entry name" value="LIPOPROTEIN-RELEASING SYSTEM TRANSMEMBRANE PROTEIN LOLE"/>
    <property type="match status" value="1"/>
</dbReference>
<keyword evidence="12" id="KW-1185">Reference proteome</keyword>
<organism evidence="11 12">
    <name type="scientific">Granulosicoccus antarcticus IMCC3135</name>
    <dbReference type="NCBI Taxonomy" id="1192854"/>
    <lineage>
        <taxon>Bacteria</taxon>
        <taxon>Pseudomonadati</taxon>
        <taxon>Pseudomonadota</taxon>
        <taxon>Gammaproteobacteria</taxon>
        <taxon>Chromatiales</taxon>
        <taxon>Granulosicoccaceae</taxon>
        <taxon>Granulosicoccus</taxon>
    </lineage>
</organism>
<evidence type="ECO:0000256" key="6">
    <source>
        <dbReference type="ARBA" id="ARBA00022989"/>
    </source>
</evidence>
<keyword evidence="3" id="KW-0813">Transport</keyword>
<dbReference type="Pfam" id="PF12704">
    <property type="entry name" value="MacB_PCD"/>
    <property type="match status" value="1"/>
</dbReference>
<accession>A0A2Z2P5A3</accession>
<evidence type="ECO:0000256" key="2">
    <source>
        <dbReference type="ARBA" id="ARBA00005236"/>
    </source>
</evidence>
<evidence type="ECO:0000259" key="9">
    <source>
        <dbReference type="Pfam" id="PF02687"/>
    </source>
</evidence>
<evidence type="ECO:0000256" key="3">
    <source>
        <dbReference type="ARBA" id="ARBA00022448"/>
    </source>
</evidence>
<sequence>MFQPYELFVGLRYTRAKRRNHFISFISLVSILGIMLGVTALITVTSVMNGFEKEMRERIVGASSHATVTGLGDSLENWQEIADIASAHSEVIGAAPYVEGQVMLVHAGRSTGALVRGVLPEEEGKVSELGDRLEYVESLDVALQPGEYGLLLGADLASYLGAIVGDKIMVITPEANVTPMGFVPRVKRFTVTGIFRFGMFQFDRNLAVMHAVDSAKLFKMNDQYSGVRLKLSDTSLAPQVSRDLQSELGYDNFVSDWTQQNANYFMAVKMEKTMMFIILSMIVAVAAFNIISTLVMLVQDKQADIAILRTQGASPASILSIFVVQGTLIGVLGTVAGLLGGVALASNIDVVVPFIERFTGPVLNPEVYYIDKMPSDLRSADVIKVGLMSFGLSLLATIYPAWRASRTDPARALAYE</sequence>
<dbReference type="Proteomes" id="UP000250079">
    <property type="component" value="Chromosome"/>
</dbReference>
<feature type="domain" description="ABC3 transporter permease C-terminal" evidence="9">
    <location>
        <begin position="277"/>
        <end position="409"/>
    </location>
</feature>
<dbReference type="InterPro" id="IPR003838">
    <property type="entry name" value="ABC3_permease_C"/>
</dbReference>
<feature type="transmembrane region" description="Helical" evidence="8">
    <location>
        <begin position="276"/>
        <end position="298"/>
    </location>
</feature>
<dbReference type="InterPro" id="IPR011925">
    <property type="entry name" value="LolCE_TM"/>
</dbReference>
<dbReference type="OrthoDB" id="9808461at2"/>
<keyword evidence="6 8" id="KW-1133">Transmembrane helix</keyword>
<dbReference type="NCBIfam" id="TIGR02212">
    <property type="entry name" value="lolCE"/>
    <property type="match status" value="1"/>
</dbReference>
<evidence type="ECO:0000256" key="8">
    <source>
        <dbReference type="SAM" id="Phobius"/>
    </source>
</evidence>
<dbReference type="GO" id="GO:0098797">
    <property type="term" value="C:plasma membrane protein complex"/>
    <property type="evidence" value="ECO:0007669"/>
    <property type="project" value="TreeGrafter"/>
</dbReference>
<evidence type="ECO:0000256" key="7">
    <source>
        <dbReference type="ARBA" id="ARBA00023136"/>
    </source>
</evidence>
<keyword evidence="5 8" id="KW-0812">Transmembrane</keyword>
<dbReference type="GO" id="GO:0042953">
    <property type="term" value="P:lipoprotein transport"/>
    <property type="evidence" value="ECO:0007669"/>
    <property type="project" value="InterPro"/>
</dbReference>
<dbReference type="PANTHER" id="PTHR30489">
    <property type="entry name" value="LIPOPROTEIN-RELEASING SYSTEM TRANSMEMBRANE PROTEIN LOLE"/>
    <property type="match status" value="1"/>
</dbReference>
<evidence type="ECO:0000256" key="4">
    <source>
        <dbReference type="ARBA" id="ARBA00022475"/>
    </source>
</evidence>
<protein>
    <submittedName>
        <fullName evidence="11">Lipoprotein-releasing system transmembrane protein LolC</fullName>
    </submittedName>
</protein>
<proteinExistence type="inferred from homology"/>
<dbReference type="GO" id="GO:0044874">
    <property type="term" value="P:lipoprotein localization to outer membrane"/>
    <property type="evidence" value="ECO:0007669"/>
    <property type="project" value="TreeGrafter"/>
</dbReference>
<reference evidence="11 12" key="1">
    <citation type="submission" date="2016-12" db="EMBL/GenBank/DDBJ databases">
        <authorList>
            <person name="Song W.-J."/>
            <person name="Kurnit D.M."/>
        </authorList>
    </citation>
    <scope>NUCLEOTIDE SEQUENCE [LARGE SCALE GENOMIC DNA]</scope>
    <source>
        <strain evidence="11 12">IMCC3135</strain>
    </source>
</reference>
<dbReference type="RefSeq" id="WP_088919978.1">
    <property type="nucleotide sequence ID" value="NZ_CP018632.1"/>
</dbReference>
<feature type="domain" description="MacB-like periplasmic core" evidence="10">
    <location>
        <begin position="27"/>
        <end position="245"/>
    </location>
</feature>
<keyword evidence="7 8" id="KW-0472">Membrane</keyword>
<name>A0A2Z2P5A3_9GAMM</name>